<organism evidence="2 3">
    <name type="scientific">Vicingus serpentipes</name>
    <dbReference type="NCBI Taxonomy" id="1926625"/>
    <lineage>
        <taxon>Bacteria</taxon>
        <taxon>Pseudomonadati</taxon>
        <taxon>Bacteroidota</taxon>
        <taxon>Flavobacteriia</taxon>
        <taxon>Flavobacteriales</taxon>
        <taxon>Vicingaceae</taxon>
        <taxon>Vicingus</taxon>
    </lineage>
</organism>
<reference evidence="2 3" key="1">
    <citation type="submission" date="2019-08" db="EMBL/GenBank/DDBJ databases">
        <title>Genome of Vicingus serpentipes NCIMB 15042.</title>
        <authorList>
            <person name="Bowman J.P."/>
        </authorList>
    </citation>
    <scope>NUCLEOTIDE SEQUENCE [LARGE SCALE GENOMIC DNA]</scope>
    <source>
        <strain evidence="2 3">NCIMB 15042</strain>
    </source>
</reference>
<name>A0A5C6RRB0_9FLAO</name>
<evidence type="ECO:0000259" key="1">
    <source>
        <dbReference type="Pfam" id="PF25056"/>
    </source>
</evidence>
<dbReference type="Pfam" id="PF25056">
    <property type="entry name" value="DUF7793"/>
    <property type="match status" value="1"/>
</dbReference>
<comment type="caution">
    <text evidence="2">The sequence shown here is derived from an EMBL/GenBank/DDBJ whole genome shotgun (WGS) entry which is preliminary data.</text>
</comment>
<dbReference type="InterPro" id="IPR056695">
    <property type="entry name" value="DUF7793"/>
</dbReference>
<keyword evidence="3" id="KW-1185">Reference proteome</keyword>
<feature type="domain" description="DUF7793" evidence="1">
    <location>
        <begin position="18"/>
        <end position="125"/>
    </location>
</feature>
<evidence type="ECO:0000313" key="3">
    <source>
        <dbReference type="Proteomes" id="UP000321721"/>
    </source>
</evidence>
<gene>
    <name evidence="2" type="ORF">FRY74_11755</name>
</gene>
<dbReference type="RefSeq" id="WP_147101847.1">
    <property type="nucleotide sequence ID" value="NZ_VOOS01000006.1"/>
</dbReference>
<protein>
    <recommendedName>
        <fullName evidence="1">DUF7793 domain-containing protein</fullName>
    </recommendedName>
</protein>
<dbReference type="EMBL" id="VOOS01000006">
    <property type="protein sequence ID" value="TXB63922.1"/>
    <property type="molecule type" value="Genomic_DNA"/>
</dbReference>
<evidence type="ECO:0000313" key="2">
    <source>
        <dbReference type="EMBL" id="TXB63922.1"/>
    </source>
</evidence>
<dbReference type="Gene3D" id="3.40.970.30">
    <property type="entry name" value="yp_829618.1 like domains"/>
    <property type="match status" value="1"/>
</dbReference>
<proteinExistence type="predicted"/>
<accession>A0A5C6RRB0</accession>
<sequence length="134" mass="15862">MKAQNFDIETKISFITKLDDDMVRVEVKKNVEPELEDLEENYNAYQTLFKAQRLYFLIVFNEGSNTSLEVRNQFASQKRSSFKIAEAIVVQSMPHKLIANFVLKVQKPKHKMQVFNNEKEALDWLLYQRENQTK</sequence>
<dbReference type="Proteomes" id="UP000321721">
    <property type="component" value="Unassembled WGS sequence"/>
</dbReference>
<dbReference type="AlphaFoldDB" id="A0A5C6RRB0"/>